<accession>A0AA35TDK9</accession>
<comment type="similarity">
    <text evidence="2 7">Belongs to the group II decarboxylase family.</text>
</comment>
<dbReference type="InterPro" id="IPR051151">
    <property type="entry name" value="Group_II_Decarboxylase"/>
</dbReference>
<sequence>MYGLYLARELHPEGMLYFSEEAHYSILKIARVLNMPHTTVKRRADGEIDYDDLRDMLTVHRGRPAIILATIGTTMRGAVDDIPAILQIIDDLNIGENYIHADAALSGMILPYVDDPQPFGFDAGIDSISISGHKLIGAPLPCGIVLTRKHLVETLGRAVELVGVNDTTLSGSRNGLTPLMLWYAINRYGAHEWRETVGGMLDTAEYAVNRFNEHGINAWRHRNSPTVVFDRPSQEVFDRWQIAPEGDVAHIITMPPRGLPHHRPIGRGLHQPAFRTAAGTRSPASGNCPSASRAGDGARSRNNDAAHRDHGGKPHRDRCPDCRHSGRGRSEPQQHRDRE</sequence>
<keyword evidence="10" id="KW-1185">Reference proteome</keyword>
<dbReference type="GO" id="GO:0030170">
    <property type="term" value="F:pyridoxal phosphate binding"/>
    <property type="evidence" value="ECO:0007669"/>
    <property type="project" value="InterPro"/>
</dbReference>
<feature type="modified residue" description="N6-(pyridoxal phosphate)lysine" evidence="6">
    <location>
        <position position="134"/>
    </location>
</feature>
<proteinExistence type="inferred from homology"/>
<evidence type="ECO:0000313" key="10">
    <source>
        <dbReference type="Proteomes" id="UP001174909"/>
    </source>
</evidence>
<dbReference type="GO" id="GO:0016831">
    <property type="term" value="F:carboxy-lyase activity"/>
    <property type="evidence" value="ECO:0007669"/>
    <property type="project" value="UniProtKB-KW"/>
</dbReference>
<dbReference type="EMBL" id="CASHTH010003518">
    <property type="protein sequence ID" value="CAI8046004.1"/>
    <property type="molecule type" value="Genomic_DNA"/>
</dbReference>
<protein>
    <submittedName>
        <fullName evidence="9">Histidine decarboxylase</fullName>
    </submittedName>
</protein>
<dbReference type="InterPro" id="IPR002129">
    <property type="entry name" value="PyrdxlP-dep_de-COase"/>
</dbReference>
<comment type="caution">
    <text evidence="9">The sequence shown here is derived from an EMBL/GenBank/DDBJ whole genome shotgun (WGS) entry which is preliminary data.</text>
</comment>
<evidence type="ECO:0000256" key="8">
    <source>
        <dbReference type="SAM" id="MobiDB-lite"/>
    </source>
</evidence>
<evidence type="ECO:0000313" key="9">
    <source>
        <dbReference type="EMBL" id="CAI8046004.1"/>
    </source>
</evidence>
<keyword evidence="4 6" id="KW-0663">Pyridoxal phosphate</keyword>
<evidence type="ECO:0000256" key="6">
    <source>
        <dbReference type="PIRSR" id="PIRSR602129-50"/>
    </source>
</evidence>
<dbReference type="InterPro" id="IPR015421">
    <property type="entry name" value="PyrdxlP-dep_Trfase_major"/>
</dbReference>
<dbReference type="Pfam" id="PF00282">
    <property type="entry name" value="Pyridoxal_deC"/>
    <property type="match status" value="1"/>
</dbReference>
<evidence type="ECO:0000256" key="3">
    <source>
        <dbReference type="ARBA" id="ARBA00022793"/>
    </source>
</evidence>
<keyword evidence="5 7" id="KW-0456">Lyase</keyword>
<organism evidence="9 10">
    <name type="scientific">Geodia barretti</name>
    <name type="common">Barrett's horny sponge</name>
    <dbReference type="NCBI Taxonomy" id="519541"/>
    <lineage>
        <taxon>Eukaryota</taxon>
        <taxon>Metazoa</taxon>
        <taxon>Porifera</taxon>
        <taxon>Demospongiae</taxon>
        <taxon>Heteroscleromorpha</taxon>
        <taxon>Tetractinellida</taxon>
        <taxon>Astrophorina</taxon>
        <taxon>Geodiidae</taxon>
        <taxon>Geodia</taxon>
    </lineage>
</organism>
<dbReference type="InterPro" id="IPR021115">
    <property type="entry name" value="Pyridoxal-P_BS"/>
</dbReference>
<keyword evidence="3" id="KW-0210">Decarboxylase</keyword>
<comment type="cofactor">
    <cofactor evidence="1 6 7">
        <name>pyridoxal 5'-phosphate</name>
        <dbReference type="ChEBI" id="CHEBI:597326"/>
    </cofactor>
</comment>
<dbReference type="SUPFAM" id="SSF53383">
    <property type="entry name" value="PLP-dependent transferases"/>
    <property type="match status" value="1"/>
</dbReference>
<dbReference type="GO" id="GO:0019752">
    <property type="term" value="P:carboxylic acid metabolic process"/>
    <property type="evidence" value="ECO:0007669"/>
    <property type="project" value="InterPro"/>
</dbReference>
<evidence type="ECO:0000256" key="5">
    <source>
        <dbReference type="ARBA" id="ARBA00023239"/>
    </source>
</evidence>
<evidence type="ECO:0000256" key="1">
    <source>
        <dbReference type="ARBA" id="ARBA00001933"/>
    </source>
</evidence>
<dbReference type="PROSITE" id="PS00392">
    <property type="entry name" value="DDC_GAD_HDC_YDC"/>
    <property type="match status" value="1"/>
</dbReference>
<dbReference type="PANTHER" id="PTHR46101">
    <property type="match status" value="1"/>
</dbReference>
<dbReference type="Gene3D" id="3.40.640.10">
    <property type="entry name" value="Type I PLP-dependent aspartate aminotransferase-like (Major domain)"/>
    <property type="match status" value="1"/>
</dbReference>
<evidence type="ECO:0000256" key="2">
    <source>
        <dbReference type="ARBA" id="ARBA00009533"/>
    </source>
</evidence>
<dbReference type="InterPro" id="IPR015424">
    <property type="entry name" value="PyrdxlP-dep_Trfase"/>
</dbReference>
<evidence type="ECO:0000256" key="7">
    <source>
        <dbReference type="RuleBase" id="RU000382"/>
    </source>
</evidence>
<dbReference type="Proteomes" id="UP001174909">
    <property type="component" value="Unassembled WGS sequence"/>
</dbReference>
<name>A0AA35TDK9_GEOBA</name>
<gene>
    <name evidence="9" type="ORF">GBAR_LOCUS25440</name>
</gene>
<feature type="region of interest" description="Disordered" evidence="8">
    <location>
        <begin position="276"/>
        <end position="339"/>
    </location>
</feature>
<reference evidence="9" key="1">
    <citation type="submission" date="2023-03" db="EMBL/GenBank/DDBJ databases">
        <authorList>
            <person name="Steffen K."/>
            <person name="Cardenas P."/>
        </authorList>
    </citation>
    <scope>NUCLEOTIDE SEQUENCE</scope>
</reference>
<dbReference type="PANTHER" id="PTHR46101:SF2">
    <property type="entry name" value="SERINE DECARBOXYLASE"/>
    <property type="match status" value="1"/>
</dbReference>
<evidence type="ECO:0000256" key="4">
    <source>
        <dbReference type="ARBA" id="ARBA00022898"/>
    </source>
</evidence>
<feature type="compositionally biased region" description="Basic and acidic residues" evidence="8">
    <location>
        <begin position="296"/>
        <end position="339"/>
    </location>
</feature>
<dbReference type="AlphaFoldDB" id="A0AA35TDK9"/>
<dbReference type="NCBIfam" id="NF002748">
    <property type="entry name" value="PRK02769.1"/>
    <property type="match status" value="1"/>
</dbReference>